<dbReference type="InterPro" id="IPR014710">
    <property type="entry name" value="RmlC-like_jellyroll"/>
</dbReference>
<dbReference type="InterPro" id="IPR011051">
    <property type="entry name" value="RmlC_Cupin_sf"/>
</dbReference>
<gene>
    <name evidence="5" type="ORF">ACFOWS_04385</name>
</gene>
<dbReference type="RefSeq" id="WP_379762745.1">
    <property type="nucleotide sequence ID" value="NZ_JBHSCL010000004.1"/>
</dbReference>
<comment type="caution">
    <text evidence="5">The sequence shown here is derived from an EMBL/GenBank/DDBJ whole genome shotgun (WGS) entry which is preliminary data.</text>
</comment>
<evidence type="ECO:0000256" key="2">
    <source>
        <dbReference type="ARBA" id="ARBA00023125"/>
    </source>
</evidence>
<dbReference type="InterPro" id="IPR018060">
    <property type="entry name" value="HTH_AraC"/>
</dbReference>
<feature type="domain" description="HTH araC/xylS-type" evidence="4">
    <location>
        <begin position="180"/>
        <end position="279"/>
    </location>
</feature>
<evidence type="ECO:0000313" key="6">
    <source>
        <dbReference type="Proteomes" id="UP001595841"/>
    </source>
</evidence>
<dbReference type="SMART" id="SM00342">
    <property type="entry name" value="HTH_ARAC"/>
    <property type="match status" value="1"/>
</dbReference>
<dbReference type="Proteomes" id="UP001595841">
    <property type="component" value="Unassembled WGS sequence"/>
</dbReference>
<organism evidence="5 6">
    <name type="scientific">Flagellimonas marina</name>
    <dbReference type="NCBI Taxonomy" id="1775168"/>
    <lineage>
        <taxon>Bacteria</taxon>
        <taxon>Pseudomonadati</taxon>
        <taxon>Bacteroidota</taxon>
        <taxon>Flavobacteriia</taxon>
        <taxon>Flavobacteriales</taxon>
        <taxon>Flavobacteriaceae</taxon>
        <taxon>Flagellimonas</taxon>
    </lineage>
</organism>
<accession>A0ABV8PJK5</accession>
<dbReference type="InterPro" id="IPR018062">
    <property type="entry name" value="HTH_AraC-typ_CS"/>
</dbReference>
<keyword evidence="1" id="KW-0805">Transcription regulation</keyword>
<dbReference type="Pfam" id="PF12833">
    <property type="entry name" value="HTH_18"/>
    <property type="match status" value="1"/>
</dbReference>
<dbReference type="SUPFAM" id="SSF51182">
    <property type="entry name" value="RmlC-like cupins"/>
    <property type="match status" value="1"/>
</dbReference>
<evidence type="ECO:0000313" key="5">
    <source>
        <dbReference type="EMBL" id="MFC4219355.1"/>
    </source>
</evidence>
<dbReference type="InterPro" id="IPR020449">
    <property type="entry name" value="Tscrpt_reg_AraC-type_HTH"/>
</dbReference>
<proteinExistence type="predicted"/>
<dbReference type="SUPFAM" id="SSF46689">
    <property type="entry name" value="Homeodomain-like"/>
    <property type="match status" value="2"/>
</dbReference>
<dbReference type="Gene3D" id="2.60.120.10">
    <property type="entry name" value="Jelly Rolls"/>
    <property type="match status" value="1"/>
</dbReference>
<dbReference type="Gene3D" id="1.10.10.60">
    <property type="entry name" value="Homeodomain-like"/>
    <property type="match status" value="2"/>
</dbReference>
<protein>
    <submittedName>
        <fullName evidence="5">AraC family transcriptional regulator</fullName>
    </submittedName>
</protein>
<dbReference type="EMBL" id="JBHSCL010000004">
    <property type="protein sequence ID" value="MFC4219355.1"/>
    <property type="molecule type" value="Genomic_DNA"/>
</dbReference>
<dbReference type="PANTHER" id="PTHR43280:SF34">
    <property type="entry name" value="ARAC-FAMILY TRANSCRIPTIONAL REGULATOR"/>
    <property type="match status" value="1"/>
</dbReference>
<dbReference type="InterPro" id="IPR003313">
    <property type="entry name" value="AraC-bd"/>
</dbReference>
<dbReference type="Pfam" id="PF02311">
    <property type="entry name" value="AraC_binding"/>
    <property type="match status" value="1"/>
</dbReference>
<dbReference type="PROSITE" id="PS00041">
    <property type="entry name" value="HTH_ARAC_FAMILY_1"/>
    <property type="match status" value="1"/>
</dbReference>
<name>A0ABV8PJK5_9FLAO</name>
<dbReference type="PANTHER" id="PTHR43280">
    <property type="entry name" value="ARAC-FAMILY TRANSCRIPTIONAL REGULATOR"/>
    <property type="match status" value="1"/>
</dbReference>
<evidence type="ECO:0000256" key="3">
    <source>
        <dbReference type="ARBA" id="ARBA00023163"/>
    </source>
</evidence>
<sequence>MRVLPFKIPKPKDEALVYQIDREKVFYSQLHQHGEIQISYIEKGSGSLIVGDSINEYKHGDILVVGGYIPHVFRSDANASDESVMYTLFFDYNSFGKEFFHLTDLALTHDFFKKSEHGMKVLSNKEKIIALFNQLPDQNKVERIASLLLVINEIAKSETQPLASFVYRKIYSDDEGKRMSSVFKFAMEHYHEQITLEQISEKANMSKNAFCRYFKKRTNKTFFQFLIEIRIENVCKLIVSQPELSISMISEQCGFTNIANFNRKFKELKGCTPSKYRSQFYTTDKSE</sequence>
<evidence type="ECO:0000256" key="1">
    <source>
        <dbReference type="ARBA" id="ARBA00023015"/>
    </source>
</evidence>
<keyword evidence="2" id="KW-0238">DNA-binding</keyword>
<dbReference type="InterPro" id="IPR009057">
    <property type="entry name" value="Homeodomain-like_sf"/>
</dbReference>
<dbReference type="PROSITE" id="PS01124">
    <property type="entry name" value="HTH_ARAC_FAMILY_2"/>
    <property type="match status" value="1"/>
</dbReference>
<dbReference type="PRINTS" id="PR00032">
    <property type="entry name" value="HTHARAC"/>
</dbReference>
<evidence type="ECO:0000259" key="4">
    <source>
        <dbReference type="PROSITE" id="PS01124"/>
    </source>
</evidence>
<keyword evidence="3" id="KW-0804">Transcription</keyword>
<keyword evidence="6" id="KW-1185">Reference proteome</keyword>
<reference evidence="6" key="1">
    <citation type="journal article" date="2019" name="Int. J. Syst. Evol. Microbiol.">
        <title>The Global Catalogue of Microorganisms (GCM) 10K type strain sequencing project: providing services to taxonomists for standard genome sequencing and annotation.</title>
        <authorList>
            <consortium name="The Broad Institute Genomics Platform"/>
            <consortium name="The Broad Institute Genome Sequencing Center for Infectious Disease"/>
            <person name="Wu L."/>
            <person name="Ma J."/>
        </authorList>
    </citation>
    <scope>NUCLEOTIDE SEQUENCE [LARGE SCALE GENOMIC DNA]</scope>
    <source>
        <strain evidence="6">CGMCC 1.15774</strain>
    </source>
</reference>